<keyword evidence="1" id="KW-0378">Hydrolase</keyword>
<comment type="caution">
    <text evidence="3">The sequence shown here is derived from an EMBL/GenBank/DDBJ whole genome shotgun (WGS) entry which is preliminary data.</text>
</comment>
<dbReference type="SUPFAM" id="SSF55811">
    <property type="entry name" value="Nudix"/>
    <property type="match status" value="1"/>
</dbReference>
<dbReference type="InterPro" id="IPR000086">
    <property type="entry name" value="NUDIX_hydrolase_dom"/>
</dbReference>
<evidence type="ECO:0000259" key="2">
    <source>
        <dbReference type="PROSITE" id="PS51462"/>
    </source>
</evidence>
<dbReference type="AlphaFoldDB" id="A0A0F9VAA9"/>
<evidence type="ECO:0000313" key="3">
    <source>
        <dbReference type="EMBL" id="KKN70481.1"/>
    </source>
</evidence>
<name>A0A0F9VAA9_9ZZZZ</name>
<gene>
    <name evidence="3" type="ORF">LCGC14_0430590</name>
</gene>
<accession>A0A0F9VAA9</accession>
<dbReference type="EMBL" id="LAZR01000402">
    <property type="protein sequence ID" value="KKN70481.1"/>
    <property type="molecule type" value="Genomic_DNA"/>
</dbReference>
<evidence type="ECO:0000256" key="1">
    <source>
        <dbReference type="ARBA" id="ARBA00022801"/>
    </source>
</evidence>
<dbReference type="Pfam" id="PF00293">
    <property type="entry name" value="NUDIX"/>
    <property type="match status" value="1"/>
</dbReference>
<dbReference type="PROSITE" id="PS51462">
    <property type="entry name" value="NUDIX"/>
    <property type="match status" value="1"/>
</dbReference>
<dbReference type="PROSITE" id="PS00893">
    <property type="entry name" value="NUDIX_BOX"/>
    <property type="match status" value="1"/>
</dbReference>
<protein>
    <recommendedName>
        <fullName evidence="2">Nudix hydrolase domain-containing protein</fullName>
    </recommendedName>
</protein>
<organism evidence="3">
    <name type="scientific">marine sediment metagenome</name>
    <dbReference type="NCBI Taxonomy" id="412755"/>
    <lineage>
        <taxon>unclassified sequences</taxon>
        <taxon>metagenomes</taxon>
        <taxon>ecological metagenomes</taxon>
    </lineage>
</organism>
<dbReference type="InterPro" id="IPR015797">
    <property type="entry name" value="NUDIX_hydrolase-like_dom_sf"/>
</dbReference>
<dbReference type="GO" id="GO:0016787">
    <property type="term" value="F:hydrolase activity"/>
    <property type="evidence" value="ECO:0007669"/>
    <property type="project" value="UniProtKB-KW"/>
</dbReference>
<sequence>MKEYVVGFRIDRKSDLVLLIEKQRPAWQKGYLNGVGGNIEPGEAPLKAMVREFEEETGMLVEDWENTVVLSGPGYQIYFFRSFGEIDEAKTTTDEVLIPIRLSSWNMFNIIPNLTWLIPLQLDKIDWPVVMRDTHEQEADHVDGGK</sequence>
<reference evidence="3" key="1">
    <citation type="journal article" date="2015" name="Nature">
        <title>Complex archaea that bridge the gap between prokaryotes and eukaryotes.</title>
        <authorList>
            <person name="Spang A."/>
            <person name="Saw J.H."/>
            <person name="Jorgensen S.L."/>
            <person name="Zaremba-Niedzwiedzka K."/>
            <person name="Martijn J."/>
            <person name="Lind A.E."/>
            <person name="van Eijk R."/>
            <person name="Schleper C."/>
            <person name="Guy L."/>
            <person name="Ettema T.J."/>
        </authorList>
    </citation>
    <scope>NUCLEOTIDE SEQUENCE</scope>
</reference>
<dbReference type="Gene3D" id="3.90.79.10">
    <property type="entry name" value="Nucleoside Triphosphate Pyrophosphohydrolase"/>
    <property type="match status" value="1"/>
</dbReference>
<dbReference type="InterPro" id="IPR020084">
    <property type="entry name" value="NUDIX_hydrolase_CS"/>
</dbReference>
<feature type="domain" description="Nudix hydrolase" evidence="2">
    <location>
        <begin position="1"/>
        <end position="124"/>
    </location>
</feature>
<proteinExistence type="predicted"/>